<gene>
    <name evidence="1" type="ORF">ALECFALPRED_009354</name>
</gene>
<organism evidence="1 2">
    <name type="scientific">Alectoria fallacina</name>
    <dbReference type="NCBI Taxonomy" id="1903189"/>
    <lineage>
        <taxon>Eukaryota</taxon>
        <taxon>Fungi</taxon>
        <taxon>Dikarya</taxon>
        <taxon>Ascomycota</taxon>
        <taxon>Pezizomycotina</taxon>
        <taxon>Lecanoromycetes</taxon>
        <taxon>OSLEUM clade</taxon>
        <taxon>Lecanoromycetidae</taxon>
        <taxon>Lecanorales</taxon>
        <taxon>Lecanorineae</taxon>
        <taxon>Parmeliaceae</taxon>
        <taxon>Alectoria</taxon>
    </lineage>
</organism>
<sequence>DVELAKKATRATGVRRLSIQTCPEGQSLNLNEERAKVLDQFWRLEGKAAYKTQVVVVMEGQGSAEGEKILE</sequence>
<evidence type="ECO:0000313" key="2">
    <source>
        <dbReference type="Proteomes" id="UP000664203"/>
    </source>
</evidence>
<proteinExistence type="predicted"/>
<comment type="caution">
    <text evidence="1">The sequence shown here is derived from an EMBL/GenBank/DDBJ whole genome shotgun (WGS) entry which is preliminary data.</text>
</comment>
<keyword evidence="2" id="KW-1185">Reference proteome</keyword>
<feature type="non-terminal residue" evidence="1">
    <location>
        <position position="1"/>
    </location>
</feature>
<protein>
    <submittedName>
        <fullName evidence="1">Uncharacterized protein</fullName>
    </submittedName>
</protein>
<accession>A0A8H3PI46</accession>
<dbReference type="AlphaFoldDB" id="A0A8H3PI46"/>
<evidence type="ECO:0000313" key="1">
    <source>
        <dbReference type="EMBL" id="CAF9941851.1"/>
    </source>
</evidence>
<name>A0A8H3PI46_9LECA</name>
<reference evidence="1" key="1">
    <citation type="submission" date="2021-03" db="EMBL/GenBank/DDBJ databases">
        <authorList>
            <person name="Tagirdzhanova G."/>
        </authorList>
    </citation>
    <scope>NUCLEOTIDE SEQUENCE</scope>
</reference>
<dbReference type="Proteomes" id="UP000664203">
    <property type="component" value="Unassembled WGS sequence"/>
</dbReference>
<dbReference type="EMBL" id="CAJPDR010000692">
    <property type="protein sequence ID" value="CAF9941851.1"/>
    <property type="molecule type" value="Genomic_DNA"/>
</dbReference>